<keyword evidence="5" id="KW-0804">Transcription</keyword>
<evidence type="ECO:0000256" key="3">
    <source>
        <dbReference type="ARBA" id="ARBA00023015"/>
    </source>
</evidence>
<evidence type="ECO:0000256" key="2">
    <source>
        <dbReference type="ARBA" id="ARBA00022898"/>
    </source>
</evidence>
<dbReference type="Proteomes" id="UP000184263">
    <property type="component" value="Unassembled WGS sequence"/>
</dbReference>
<proteinExistence type="inferred from homology"/>
<dbReference type="SUPFAM" id="SSF53383">
    <property type="entry name" value="PLP-dependent transferases"/>
    <property type="match status" value="1"/>
</dbReference>
<evidence type="ECO:0000313" key="8">
    <source>
        <dbReference type="Proteomes" id="UP000184263"/>
    </source>
</evidence>
<feature type="domain" description="HTH gntR-type" evidence="6">
    <location>
        <begin position="12"/>
        <end position="80"/>
    </location>
</feature>
<dbReference type="OrthoDB" id="9808770at2"/>
<evidence type="ECO:0000256" key="5">
    <source>
        <dbReference type="ARBA" id="ARBA00023163"/>
    </source>
</evidence>
<dbReference type="InterPro" id="IPR015421">
    <property type="entry name" value="PyrdxlP-dep_Trfase_major"/>
</dbReference>
<dbReference type="InterPro" id="IPR004839">
    <property type="entry name" value="Aminotransferase_I/II_large"/>
</dbReference>
<dbReference type="InterPro" id="IPR051446">
    <property type="entry name" value="HTH_trans_reg/aminotransferase"/>
</dbReference>
<keyword evidence="2" id="KW-0663">Pyridoxal phosphate</keyword>
<dbReference type="SMART" id="SM00345">
    <property type="entry name" value="HTH_GNTR"/>
    <property type="match status" value="1"/>
</dbReference>
<dbReference type="GO" id="GO:0003700">
    <property type="term" value="F:DNA-binding transcription factor activity"/>
    <property type="evidence" value="ECO:0007669"/>
    <property type="project" value="InterPro"/>
</dbReference>
<dbReference type="CDD" id="cd07377">
    <property type="entry name" value="WHTH_GntR"/>
    <property type="match status" value="1"/>
</dbReference>
<accession>A0A1M6S6J2</accession>
<evidence type="ECO:0000256" key="1">
    <source>
        <dbReference type="ARBA" id="ARBA00005384"/>
    </source>
</evidence>
<protein>
    <submittedName>
        <fullName evidence="7">Transcriptional regulator, GntR family</fullName>
    </submittedName>
</protein>
<dbReference type="Pfam" id="PF00155">
    <property type="entry name" value="Aminotran_1_2"/>
    <property type="match status" value="1"/>
</dbReference>
<dbReference type="PROSITE" id="PS50949">
    <property type="entry name" value="HTH_GNTR"/>
    <property type="match status" value="1"/>
</dbReference>
<evidence type="ECO:0000259" key="6">
    <source>
        <dbReference type="PROSITE" id="PS50949"/>
    </source>
</evidence>
<dbReference type="InterPro" id="IPR036388">
    <property type="entry name" value="WH-like_DNA-bd_sf"/>
</dbReference>
<dbReference type="PANTHER" id="PTHR46577:SF1">
    <property type="entry name" value="HTH-TYPE TRANSCRIPTIONAL REGULATORY PROTEIN GABR"/>
    <property type="match status" value="1"/>
</dbReference>
<gene>
    <name evidence="7" type="ORF">SAMN05216582_103134</name>
</gene>
<dbReference type="AlphaFoldDB" id="A0A1M6S6J2"/>
<dbReference type="InterPro" id="IPR000524">
    <property type="entry name" value="Tscrpt_reg_HTH_GntR"/>
</dbReference>
<name>A0A1M6S6J2_SELRU</name>
<dbReference type="GO" id="GO:0030170">
    <property type="term" value="F:pyridoxal phosphate binding"/>
    <property type="evidence" value="ECO:0007669"/>
    <property type="project" value="InterPro"/>
</dbReference>
<dbReference type="PANTHER" id="PTHR46577">
    <property type="entry name" value="HTH-TYPE TRANSCRIPTIONAL REGULATORY PROTEIN GABR"/>
    <property type="match status" value="1"/>
</dbReference>
<dbReference type="SUPFAM" id="SSF46785">
    <property type="entry name" value="Winged helix' DNA-binding domain"/>
    <property type="match status" value="1"/>
</dbReference>
<dbReference type="RefSeq" id="WP_073088255.1">
    <property type="nucleotide sequence ID" value="NZ_FRBC01000003.1"/>
</dbReference>
<sequence>MLTYSFEHRQGESLYEHLYRCIRQDILQGRLSPGEKLPSKRTLARNLGISVITVEGAYNQLTAEGYCESRPRRGYFVMAVPPRKLSVADKGKQGRKQVLSEGADSVSCIDLTANRLQPADFPFALWSRLMRQVLSRQEAELLERSPGQGILALRQAIAGHLQSFRGLNVAPEQIVIGAGTEYLSALLIQFFGRDKRYGLENPGYERIRKIYQANGADSAAIDLDLQGIKLADLRAAGVEILHISPSHHFPTGIVMPVRRRYELLDWAAESAGRYIIEDDYDSEFRLTGRPIPTLMESDVHERVIYMNTFSKSLTPTIRISYMVLPRALVVPFQEKMGCYSCTVANFEQYTLAKFIGEGYFEKHINRMRTTYRRRREMFMDLLQASSVREYVTLIEHGSGLHLLLRLAVDMPDKVLQEKLRAADIRIRALGEYYAGEVPARAEHVFVLNYANLEEKEVRQALAAFARCLSSDECLASV</sequence>
<dbReference type="CDD" id="cd00609">
    <property type="entry name" value="AAT_like"/>
    <property type="match status" value="1"/>
</dbReference>
<reference evidence="7 8" key="1">
    <citation type="submission" date="2016-11" db="EMBL/GenBank/DDBJ databases">
        <authorList>
            <person name="Jaros S."/>
            <person name="Januszkiewicz K."/>
            <person name="Wedrychowicz H."/>
        </authorList>
    </citation>
    <scope>NUCLEOTIDE SEQUENCE [LARGE SCALE GENOMIC DNA]</scope>
    <source>
        <strain evidence="7 8">HD4</strain>
    </source>
</reference>
<keyword evidence="4" id="KW-0238">DNA-binding</keyword>
<dbReference type="Gene3D" id="1.10.10.10">
    <property type="entry name" value="Winged helix-like DNA-binding domain superfamily/Winged helix DNA-binding domain"/>
    <property type="match status" value="1"/>
</dbReference>
<dbReference type="Gene3D" id="3.40.640.10">
    <property type="entry name" value="Type I PLP-dependent aspartate aminotransferase-like (Major domain)"/>
    <property type="match status" value="1"/>
</dbReference>
<comment type="similarity">
    <text evidence="1">In the C-terminal section; belongs to the class-I pyridoxal-phosphate-dependent aminotransferase family.</text>
</comment>
<dbReference type="Pfam" id="PF00392">
    <property type="entry name" value="GntR"/>
    <property type="match status" value="1"/>
</dbReference>
<dbReference type="InterPro" id="IPR036390">
    <property type="entry name" value="WH_DNA-bd_sf"/>
</dbReference>
<keyword evidence="3" id="KW-0805">Transcription regulation</keyword>
<evidence type="ECO:0000256" key="4">
    <source>
        <dbReference type="ARBA" id="ARBA00023125"/>
    </source>
</evidence>
<evidence type="ECO:0000313" key="7">
    <source>
        <dbReference type="EMBL" id="SHK40168.1"/>
    </source>
</evidence>
<organism evidence="7 8">
    <name type="scientific">Selenomonas ruminantium</name>
    <dbReference type="NCBI Taxonomy" id="971"/>
    <lineage>
        <taxon>Bacteria</taxon>
        <taxon>Bacillati</taxon>
        <taxon>Bacillota</taxon>
        <taxon>Negativicutes</taxon>
        <taxon>Selenomonadales</taxon>
        <taxon>Selenomonadaceae</taxon>
        <taxon>Selenomonas</taxon>
    </lineage>
</organism>
<dbReference type="EMBL" id="FRBC01000003">
    <property type="protein sequence ID" value="SHK40168.1"/>
    <property type="molecule type" value="Genomic_DNA"/>
</dbReference>
<dbReference type="GO" id="GO:0003677">
    <property type="term" value="F:DNA binding"/>
    <property type="evidence" value="ECO:0007669"/>
    <property type="project" value="UniProtKB-KW"/>
</dbReference>
<dbReference type="InterPro" id="IPR015424">
    <property type="entry name" value="PyrdxlP-dep_Trfase"/>
</dbReference>